<gene>
    <name evidence="5" type="ORF">KIW84_073460</name>
</gene>
<keyword evidence="3" id="KW-0221">Differentiation</keyword>
<dbReference type="AlphaFoldDB" id="A0A9D4ZVM6"/>
<name>A0A9D4ZVM6_PEA</name>
<evidence type="ECO:0000313" key="6">
    <source>
        <dbReference type="Proteomes" id="UP001058974"/>
    </source>
</evidence>
<keyword evidence="4" id="KW-0379">Hydroxylation</keyword>
<reference evidence="5 6" key="1">
    <citation type="journal article" date="2022" name="Nat. Genet.">
        <title>Improved pea reference genome and pan-genome highlight genomic features and evolutionary characteristics.</title>
        <authorList>
            <person name="Yang T."/>
            <person name="Liu R."/>
            <person name="Luo Y."/>
            <person name="Hu S."/>
            <person name="Wang D."/>
            <person name="Wang C."/>
            <person name="Pandey M.K."/>
            <person name="Ge S."/>
            <person name="Xu Q."/>
            <person name="Li N."/>
            <person name="Li G."/>
            <person name="Huang Y."/>
            <person name="Saxena R.K."/>
            <person name="Ji Y."/>
            <person name="Li M."/>
            <person name="Yan X."/>
            <person name="He Y."/>
            <person name="Liu Y."/>
            <person name="Wang X."/>
            <person name="Xiang C."/>
            <person name="Varshney R.K."/>
            <person name="Ding H."/>
            <person name="Gao S."/>
            <person name="Zong X."/>
        </authorList>
    </citation>
    <scope>NUCLEOTIDE SEQUENCE [LARGE SCALE GENOMIC DNA]</scope>
    <source>
        <strain evidence="5 6">cv. Zhongwan 6</strain>
    </source>
</reference>
<dbReference type="Proteomes" id="UP001058974">
    <property type="component" value="Chromosome 7"/>
</dbReference>
<feature type="non-terminal residue" evidence="5">
    <location>
        <position position="1"/>
    </location>
</feature>
<protein>
    <submittedName>
        <fullName evidence="5">Uncharacterized protein</fullName>
    </submittedName>
</protein>
<evidence type="ECO:0000313" key="5">
    <source>
        <dbReference type="EMBL" id="KAI5387337.1"/>
    </source>
</evidence>
<dbReference type="InterPro" id="IPR039618">
    <property type="entry name" value="CLE9-13"/>
</dbReference>
<proteinExistence type="inferred from homology"/>
<dbReference type="GO" id="GO:0030154">
    <property type="term" value="P:cell differentiation"/>
    <property type="evidence" value="ECO:0007669"/>
    <property type="project" value="UniProtKB-KW"/>
</dbReference>
<sequence>LHPPPPLSLSPSLPLAMKTSLSSLTNTLFFLLFLFFLSSANCRLIPTPSSSRNHHHCNSFSNKTSRSLCYNLQRIHHHNLDPPHTNIGVELDPKYGVEKRLVPSGPNPLHN</sequence>
<comment type="caution">
    <text evidence="5">The sequence shown here is derived from an EMBL/GenBank/DDBJ whole genome shotgun (WGS) entry which is preliminary data.</text>
</comment>
<dbReference type="EMBL" id="JAMSHJ010000007">
    <property type="protein sequence ID" value="KAI5387337.1"/>
    <property type="molecule type" value="Genomic_DNA"/>
</dbReference>
<dbReference type="PANTHER" id="PTHR34359">
    <property type="entry name" value="CLAVATA3/ESR (CLE)-RELATED PROTEIN 10"/>
    <property type="match status" value="1"/>
</dbReference>
<comment type="similarity">
    <text evidence="1">Belongs to the CLV3/ESR signal peptide family.</text>
</comment>
<keyword evidence="6" id="KW-1185">Reference proteome</keyword>
<evidence type="ECO:0000256" key="4">
    <source>
        <dbReference type="ARBA" id="ARBA00023278"/>
    </source>
</evidence>
<evidence type="ECO:0000256" key="2">
    <source>
        <dbReference type="ARBA" id="ARBA00022473"/>
    </source>
</evidence>
<evidence type="ECO:0000256" key="3">
    <source>
        <dbReference type="ARBA" id="ARBA00022782"/>
    </source>
</evidence>
<organism evidence="5 6">
    <name type="scientific">Pisum sativum</name>
    <name type="common">Garden pea</name>
    <name type="synonym">Lathyrus oleraceus</name>
    <dbReference type="NCBI Taxonomy" id="3888"/>
    <lineage>
        <taxon>Eukaryota</taxon>
        <taxon>Viridiplantae</taxon>
        <taxon>Streptophyta</taxon>
        <taxon>Embryophyta</taxon>
        <taxon>Tracheophyta</taxon>
        <taxon>Spermatophyta</taxon>
        <taxon>Magnoliopsida</taxon>
        <taxon>eudicotyledons</taxon>
        <taxon>Gunneridae</taxon>
        <taxon>Pentapetalae</taxon>
        <taxon>rosids</taxon>
        <taxon>fabids</taxon>
        <taxon>Fabales</taxon>
        <taxon>Fabaceae</taxon>
        <taxon>Papilionoideae</taxon>
        <taxon>50 kb inversion clade</taxon>
        <taxon>NPAAA clade</taxon>
        <taxon>Hologalegina</taxon>
        <taxon>IRL clade</taxon>
        <taxon>Fabeae</taxon>
        <taxon>Lathyrus</taxon>
    </lineage>
</organism>
<dbReference type="PANTHER" id="PTHR34359:SF5">
    <property type="entry name" value="CLAVATA3_ESR (CLE)-RELATED PROTEIN 9"/>
    <property type="match status" value="1"/>
</dbReference>
<dbReference type="Gramene" id="Psat07G0346000-T1">
    <property type="protein sequence ID" value="KAI5387337.1"/>
    <property type="gene ID" value="KIW84_073460"/>
</dbReference>
<accession>A0A9D4ZVM6</accession>
<evidence type="ECO:0000256" key="1">
    <source>
        <dbReference type="ARBA" id="ARBA00005416"/>
    </source>
</evidence>
<keyword evidence="2" id="KW-0217">Developmental protein</keyword>